<sequence>MGLLATLEDMISAGFSGRGFPHGHRGRTLALLADFSGAHRCALYSTYAFLLLDMDRNQQWLADQRAFRQQFLLDGRRLSFKALNDRNRRAAMPQFLNMAGDIEGALVVFAIDKSHASLFQPFAADADLSALGPWKPSVHEHLMRVTHLSALCLAAFSRPHQDVLWVCDQDDIASNDNQIIALTPVVAQVTAAMLRHPMGHIKVGNTGSDDGSLALEDLTAIPDLLAGAVCEGLSLMRRQNRLPVQGLQIAMPVGLSTKSGALLAWMSQEQRSLRTQLIAIDATAAGRSMARHMKLAPLPRFIRQV</sequence>
<organism evidence="1 2">
    <name type="scientific">Brevundimonas aurifodinae</name>
    <dbReference type="NCBI Taxonomy" id="1508312"/>
    <lineage>
        <taxon>Bacteria</taxon>
        <taxon>Pseudomonadati</taxon>
        <taxon>Pseudomonadota</taxon>
        <taxon>Alphaproteobacteria</taxon>
        <taxon>Caulobacterales</taxon>
        <taxon>Caulobacteraceae</taxon>
        <taxon>Brevundimonas</taxon>
    </lineage>
</organism>
<keyword evidence="2" id="KW-1185">Reference proteome</keyword>
<reference evidence="1 2" key="1">
    <citation type="submission" date="2024-06" db="EMBL/GenBank/DDBJ databases">
        <title>Brevundimonas sp. C11.</title>
        <authorList>
            <person name="Maltman C."/>
        </authorList>
    </citation>
    <scope>NUCLEOTIDE SEQUENCE [LARGE SCALE GENOMIC DNA]</scope>
    <source>
        <strain evidence="1 2">C11</strain>
    </source>
</reference>
<name>A0ABV1NL49_9CAUL</name>
<evidence type="ECO:0000313" key="1">
    <source>
        <dbReference type="EMBL" id="MEQ7154592.1"/>
    </source>
</evidence>
<proteinExistence type="predicted"/>
<gene>
    <name evidence="1" type="ORF">ABN401_05130</name>
</gene>
<accession>A0ABV1NL49</accession>
<protein>
    <submittedName>
        <fullName evidence="1">Uncharacterized protein</fullName>
    </submittedName>
</protein>
<dbReference type="RefSeq" id="WP_349683755.1">
    <property type="nucleotide sequence ID" value="NZ_JBEGDD010000003.1"/>
</dbReference>
<evidence type="ECO:0000313" key="2">
    <source>
        <dbReference type="Proteomes" id="UP001445732"/>
    </source>
</evidence>
<dbReference type="EMBL" id="JBEGDD010000003">
    <property type="protein sequence ID" value="MEQ7154592.1"/>
    <property type="molecule type" value="Genomic_DNA"/>
</dbReference>
<comment type="caution">
    <text evidence="1">The sequence shown here is derived from an EMBL/GenBank/DDBJ whole genome shotgun (WGS) entry which is preliminary data.</text>
</comment>
<dbReference type="Proteomes" id="UP001445732">
    <property type="component" value="Unassembled WGS sequence"/>
</dbReference>